<dbReference type="Proteomes" id="UP000491181">
    <property type="component" value="Unassembled WGS sequence"/>
</dbReference>
<comment type="caution">
    <text evidence="1">The sequence shown here is derived from an EMBL/GenBank/DDBJ whole genome shotgun (WGS) entry which is preliminary data.</text>
</comment>
<name>A0A7J0A7T2_9BACE</name>
<organism evidence="1 2">
    <name type="scientific">Bacteroides acidifaciens</name>
    <dbReference type="NCBI Taxonomy" id="85831"/>
    <lineage>
        <taxon>Bacteria</taxon>
        <taxon>Pseudomonadati</taxon>
        <taxon>Bacteroidota</taxon>
        <taxon>Bacteroidia</taxon>
        <taxon>Bacteroidales</taxon>
        <taxon>Bacteroidaceae</taxon>
        <taxon>Bacteroides</taxon>
    </lineage>
</organism>
<reference evidence="1 2" key="1">
    <citation type="journal article" date="2020" name="Microbiome">
        <title>Single-cell genomics of uncultured bacteria reveals dietary fiber responders in the mouse gut microbiota.</title>
        <authorList>
            <person name="Chijiiwa R."/>
            <person name="Hosokawa M."/>
            <person name="Kogawa M."/>
            <person name="Nishikawa Y."/>
            <person name="Ide K."/>
            <person name="Sakanashi C."/>
            <person name="Takahashi K."/>
            <person name="Takeyama H."/>
        </authorList>
    </citation>
    <scope>NUCLEOTIDE SEQUENCE [LARGE SCALE GENOMIC DNA]</scope>
    <source>
        <strain evidence="1">IMSAGC_001</strain>
    </source>
</reference>
<dbReference type="AlphaFoldDB" id="A0A7J0A7T2"/>
<accession>A0A7J0A7T2</accession>
<evidence type="ECO:0000313" key="2">
    <source>
        <dbReference type="Proteomes" id="UP000491181"/>
    </source>
</evidence>
<protein>
    <submittedName>
        <fullName evidence="1">Uncharacterized protein</fullName>
    </submittedName>
</protein>
<evidence type="ECO:0000313" key="1">
    <source>
        <dbReference type="EMBL" id="GFH88445.1"/>
    </source>
</evidence>
<gene>
    <name evidence="1" type="ORF">IMSAGC001_03888</name>
</gene>
<sequence>MQGEIQKYQKKELKTNIYFLDVITLHVLSQKTSG</sequence>
<proteinExistence type="predicted"/>
<dbReference type="EMBL" id="BLLS01000213">
    <property type="protein sequence ID" value="GFH88445.1"/>
    <property type="molecule type" value="Genomic_DNA"/>
</dbReference>